<feature type="transmembrane region" description="Helical" evidence="1">
    <location>
        <begin position="234"/>
        <end position="254"/>
    </location>
</feature>
<sequence>MRFFRGFGGRLYKHDSQLAINLARSVFARWQDRILALALLALCVALLRSRVSEMQLPTRTWIALAVGIALGWSAGQLLNARAKFHASDGVIASDALNPKLVRHFLIAFHVAPIALTIALVLMVMPDLVLFAVSGYGAGAYLAYRLAAFSHEKNVSFRWSAASPAIRALLRNPVIGAIAGALPVFAIALQQGLEPRALQILVTAEITILALLFTTVEYPIVAFMRVSGKAPLSIILYHIKGLAGFGAVVACLIWFGDSTGLAVTVVAIVLAAGFLIAIRILLYCIHFKAIGDLLTGLTIAAIMGAVVIAAPLAPVLMALLVWNLHRRASARTWLIT</sequence>
<feature type="transmembrane region" description="Helical" evidence="1">
    <location>
        <begin position="199"/>
        <end position="222"/>
    </location>
</feature>
<keyword evidence="3" id="KW-1185">Reference proteome</keyword>
<evidence type="ECO:0000313" key="2">
    <source>
        <dbReference type="EMBL" id="TDN80729.1"/>
    </source>
</evidence>
<evidence type="ECO:0000256" key="1">
    <source>
        <dbReference type="SAM" id="Phobius"/>
    </source>
</evidence>
<keyword evidence="1" id="KW-0472">Membrane</keyword>
<proteinExistence type="predicted"/>
<protein>
    <submittedName>
        <fullName evidence="2">Uncharacterized protein</fullName>
    </submittedName>
</protein>
<dbReference type="RefSeq" id="WP_133496198.1">
    <property type="nucleotide sequence ID" value="NZ_BMLU01000009.1"/>
</dbReference>
<keyword evidence="1" id="KW-1133">Transmembrane helix</keyword>
<evidence type="ECO:0000313" key="3">
    <source>
        <dbReference type="Proteomes" id="UP000295493"/>
    </source>
</evidence>
<organism evidence="2 3">
    <name type="scientific">Stakelama pacifica</name>
    <dbReference type="NCBI Taxonomy" id="517720"/>
    <lineage>
        <taxon>Bacteria</taxon>
        <taxon>Pseudomonadati</taxon>
        <taxon>Pseudomonadota</taxon>
        <taxon>Alphaproteobacteria</taxon>
        <taxon>Sphingomonadales</taxon>
        <taxon>Sphingomonadaceae</taxon>
        <taxon>Stakelama</taxon>
    </lineage>
</organism>
<feature type="transmembrane region" description="Helical" evidence="1">
    <location>
        <begin position="127"/>
        <end position="146"/>
    </location>
</feature>
<gene>
    <name evidence="2" type="ORF">EV664_109119</name>
</gene>
<accession>A0A4R6FH68</accession>
<dbReference type="OrthoDB" id="7560908at2"/>
<feature type="transmembrane region" description="Helical" evidence="1">
    <location>
        <begin position="167"/>
        <end position="187"/>
    </location>
</feature>
<dbReference type="Proteomes" id="UP000295493">
    <property type="component" value="Unassembled WGS sequence"/>
</dbReference>
<keyword evidence="1" id="KW-0812">Transmembrane</keyword>
<feature type="transmembrane region" description="Helical" evidence="1">
    <location>
        <begin position="100"/>
        <end position="121"/>
    </location>
</feature>
<name>A0A4R6FH68_9SPHN</name>
<feature type="transmembrane region" description="Helical" evidence="1">
    <location>
        <begin position="61"/>
        <end position="79"/>
    </location>
</feature>
<feature type="transmembrane region" description="Helical" evidence="1">
    <location>
        <begin position="296"/>
        <end position="321"/>
    </location>
</feature>
<dbReference type="AlphaFoldDB" id="A0A4R6FH68"/>
<dbReference type="EMBL" id="SNWD01000009">
    <property type="protein sequence ID" value="TDN80729.1"/>
    <property type="molecule type" value="Genomic_DNA"/>
</dbReference>
<comment type="caution">
    <text evidence="2">The sequence shown here is derived from an EMBL/GenBank/DDBJ whole genome shotgun (WGS) entry which is preliminary data.</text>
</comment>
<feature type="transmembrane region" description="Helical" evidence="1">
    <location>
        <begin position="260"/>
        <end position="284"/>
    </location>
</feature>
<reference evidence="2 3" key="1">
    <citation type="submission" date="2019-03" db="EMBL/GenBank/DDBJ databases">
        <title>Genomic Encyclopedia of Type Strains, Phase IV (KMG-IV): sequencing the most valuable type-strain genomes for metagenomic binning, comparative biology and taxonomic classification.</title>
        <authorList>
            <person name="Goeker M."/>
        </authorList>
    </citation>
    <scope>NUCLEOTIDE SEQUENCE [LARGE SCALE GENOMIC DNA]</scope>
    <source>
        <strain evidence="2 3">DSM 25059</strain>
    </source>
</reference>